<dbReference type="InterPro" id="IPR001509">
    <property type="entry name" value="Epimerase_deHydtase"/>
</dbReference>
<keyword evidence="9 11" id="KW-0413">Isomerase</keyword>
<accession>A0A0A3JSV1</accession>
<dbReference type="CDD" id="cd05247">
    <property type="entry name" value="UDP_G4E_1_SDR_e"/>
    <property type="match status" value="1"/>
</dbReference>
<dbReference type="Gene3D" id="3.90.25.10">
    <property type="entry name" value="UDP-galactose 4-epimerase, domain 1"/>
    <property type="match status" value="1"/>
</dbReference>
<dbReference type="Gene3D" id="3.40.50.720">
    <property type="entry name" value="NAD(P)-binding Rossmann-like Domain"/>
    <property type="match status" value="1"/>
</dbReference>
<evidence type="ECO:0000256" key="8">
    <source>
        <dbReference type="ARBA" id="ARBA00023144"/>
    </source>
</evidence>
<dbReference type="Proteomes" id="UP000030595">
    <property type="component" value="Unassembled WGS sequence"/>
</dbReference>
<dbReference type="Pfam" id="PF01370">
    <property type="entry name" value="Epimerase"/>
    <property type="match status" value="1"/>
</dbReference>
<keyword evidence="8" id="KW-0299">Galactose metabolism</keyword>
<comment type="similarity">
    <text evidence="4 11">Belongs to the NAD(P)-dependent epimerase/dehydratase family.</text>
</comment>
<keyword evidence="14" id="KW-1185">Reference proteome</keyword>
<evidence type="ECO:0000256" key="2">
    <source>
        <dbReference type="ARBA" id="ARBA00001911"/>
    </source>
</evidence>
<evidence type="ECO:0000256" key="5">
    <source>
        <dbReference type="ARBA" id="ARBA00013189"/>
    </source>
</evidence>
<dbReference type="UniPathway" id="UPA00214"/>
<evidence type="ECO:0000256" key="10">
    <source>
        <dbReference type="ARBA" id="ARBA00023277"/>
    </source>
</evidence>
<dbReference type="EMBL" id="JPVQ01000026">
    <property type="protein sequence ID" value="KGR90092.1"/>
    <property type="molecule type" value="Genomic_DNA"/>
</dbReference>
<dbReference type="InterPro" id="IPR036291">
    <property type="entry name" value="NAD(P)-bd_dom_sf"/>
</dbReference>
<dbReference type="RefSeq" id="WP_036177761.1">
    <property type="nucleotide sequence ID" value="NZ_AVCZ01000026.1"/>
</dbReference>
<feature type="domain" description="NAD-dependent epimerase/dehydratase" evidence="12">
    <location>
        <begin position="2"/>
        <end position="252"/>
    </location>
</feature>
<name>A0A0A3JSV1_9BACL</name>
<dbReference type="InterPro" id="IPR005886">
    <property type="entry name" value="UDP_G4E"/>
</dbReference>
<evidence type="ECO:0000313" key="14">
    <source>
        <dbReference type="Proteomes" id="UP000030595"/>
    </source>
</evidence>
<evidence type="ECO:0000256" key="9">
    <source>
        <dbReference type="ARBA" id="ARBA00023235"/>
    </source>
</evidence>
<dbReference type="OrthoDB" id="9801785at2"/>
<dbReference type="NCBIfam" id="TIGR01179">
    <property type="entry name" value="galE"/>
    <property type="match status" value="1"/>
</dbReference>
<evidence type="ECO:0000256" key="4">
    <source>
        <dbReference type="ARBA" id="ARBA00007637"/>
    </source>
</evidence>
<dbReference type="GO" id="GO:0033499">
    <property type="term" value="P:galactose catabolic process via UDP-galactose, Leloir pathway"/>
    <property type="evidence" value="ECO:0007669"/>
    <property type="project" value="TreeGrafter"/>
</dbReference>
<reference evidence="13 14" key="1">
    <citation type="submission" date="2014-02" db="EMBL/GenBank/DDBJ databases">
        <title>Draft genome sequence of Lysinibacillus massiliensis CCUG 49529.</title>
        <authorList>
            <person name="Zhang F."/>
            <person name="Wang G."/>
            <person name="Zhang L."/>
        </authorList>
    </citation>
    <scope>NUCLEOTIDE SEQUENCE [LARGE SCALE GENOMIC DNA]</scope>
    <source>
        <strain evidence="13 14">CCUG 49529</strain>
    </source>
</reference>
<sequence length="333" mass="37548">MIAVIGGAGYIGSHTVKYLIEQEEQVVVFDKLSTGHREFVPLNIPFIEGDLGNQDNLDNLFKSYPEIHTVIHFAAFANVGESVNHPAKYYQNNVVNTIRLLDTMIKYKVKNIVFSSTCATYGEPLFLPLTEDHPQNPINPYGKTKLMIEQTMEDYSVAYGLKYAALRYFNAAGASEDATIGEWHEPETHLIPLVLDVAIGRREYISVYGSDFDTPDGTCIRDYIHVIDLADAHYKAMNYLIEVNQNLKLNLGNGEGFTVLEIIHEVEKVTGKSIEKKIVDRRAGDPARLIGSSRKAEELIGWTPQYKLEQIIETAWGWHKEQFGKIINVPLSQ</sequence>
<dbReference type="eggNOG" id="COG1087">
    <property type="taxonomic scope" value="Bacteria"/>
</dbReference>
<comment type="caution">
    <text evidence="13">The sequence shown here is derived from an EMBL/GenBank/DDBJ whole genome shotgun (WGS) entry which is preliminary data.</text>
</comment>
<keyword evidence="7 11" id="KW-0520">NAD</keyword>
<evidence type="ECO:0000256" key="1">
    <source>
        <dbReference type="ARBA" id="ARBA00000083"/>
    </source>
</evidence>
<evidence type="ECO:0000256" key="11">
    <source>
        <dbReference type="RuleBase" id="RU366046"/>
    </source>
</evidence>
<dbReference type="PANTHER" id="PTHR43725">
    <property type="entry name" value="UDP-GLUCOSE 4-EPIMERASE"/>
    <property type="match status" value="1"/>
</dbReference>
<proteinExistence type="inferred from homology"/>
<comment type="cofactor">
    <cofactor evidence="2 11">
        <name>NAD(+)</name>
        <dbReference type="ChEBI" id="CHEBI:57540"/>
    </cofactor>
</comment>
<dbReference type="PANTHER" id="PTHR43725:SF53">
    <property type="entry name" value="UDP-ARABINOSE 4-EPIMERASE 1"/>
    <property type="match status" value="1"/>
</dbReference>
<dbReference type="EC" id="5.1.3.2" evidence="5 11"/>
<comment type="pathway">
    <text evidence="3 11">Carbohydrate metabolism; galactose metabolism.</text>
</comment>
<dbReference type="SUPFAM" id="SSF51735">
    <property type="entry name" value="NAD(P)-binding Rossmann-fold domains"/>
    <property type="match status" value="1"/>
</dbReference>
<evidence type="ECO:0000256" key="7">
    <source>
        <dbReference type="ARBA" id="ARBA00023027"/>
    </source>
</evidence>
<dbReference type="GO" id="GO:0003978">
    <property type="term" value="F:UDP-glucose 4-epimerase activity"/>
    <property type="evidence" value="ECO:0007669"/>
    <property type="project" value="UniProtKB-UniRule"/>
</dbReference>
<comment type="subunit">
    <text evidence="11">Homodimer.</text>
</comment>
<dbReference type="AlphaFoldDB" id="A0A0A3JSV1"/>
<evidence type="ECO:0000256" key="3">
    <source>
        <dbReference type="ARBA" id="ARBA00004947"/>
    </source>
</evidence>
<comment type="catalytic activity">
    <reaction evidence="1 11">
        <text>UDP-alpha-D-glucose = UDP-alpha-D-galactose</text>
        <dbReference type="Rhea" id="RHEA:22168"/>
        <dbReference type="ChEBI" id="CHEBI:58885"/>
        <dbReference type="ChEBI" id="CHEBI:66914"/>
        <dbReference type="EC" id="5.1.3.2"/>
    </reaction>
</comment>
<organism evidence="13 14">
    <name type="scientific">Ureibacillus massiliensis 4400831 = CIP 108448 = CCUG 49529</name>
    <dbReference type="NCBI Taxonomy" id="1211035"/>
    <lineage>
        <taxon>Bacteria</taxon>
        <taxon>Bacillati</taxon>
        <taxon>Bacillota</taxon>
        <taxon>Bacilli</taxon>
        <taxon>Bacillales</taxon>
        <taxon>Caryophanaceae</taxon>
        <taxon>Ureibacillus</taxon>
    </lineage>
</organism>
<evidence type="ECO:0000256" key="6">
    <source>
        <dbReference type="ARBA" id="ARBA00018569"/>
    </source>
</evidence>
<evidence type="ECO:0000313" key="13">
    <source>
        <dbReference type="EMBL" id="KGR90092.1"/>
    </source>
</evidence>
<gene>
    <name evidence="13" type="ORF">CD30_13595</name>
</gene>
<keyword evidence="10 11" id="KW-0119">Carbohydrate metabolism</keyword>
<evidence type="ECO:0000259" key="12">
    <source>
        <dbReference type="Pfam" id="PF01370"/>
    </source>
</evidence>
<protein>
    <recommendedName>
        <fullName evidence="6 11">UDP-glucose 4-epimerase</fullName>
        <ecNumber evidence="5 11">5.1.3.2</ecNumber>
    </recommendedName>
</protein>